<proteinExistence type="predicted"/>
<dbReference type="Proteomes" id="UP001472677">
    <property type="component" value="Unassembled WGS sequence"/>
</dbReference>
<evidence type="ECO:0000313" key="2">
    <source>
        <dbReference type="EMBL" id="KAK8497994.1"/>
    </source>
</evidence>
<gene>
    <name evidence="2" type="ORF">V6N12_060881</name>
</gene>
<evidence type="ECO:0000256" key="1">
    <source>
        <dbReference type="SAM" id="MobiDB-lite"/>
    </source>
</evidence>
<comment type="caution">
    <text evidence="2">The sequence shown here is derived from an EMBL/GenBank/DDBJ whole genome shotgun (WGS) entry which is preliminary data.</text>
</comment>
<reference evidence="2 3" key="1">
    <citation type="journal article" date="2024" name="G3 (Bethesda)">
        <title>Genome assembly of Hibiscus sabdariffa L. provides insights into metabolisms of medicinal natural products.</title>
        <authorList>
            <person name="Kim T."/>
        </authorList>
    </citation>
    <scope>NUCLEOTIDE SEQUENCE [LARGE SCALE GENOMIC DNA]</scope>
    <source>
        <strain evidence="2">TK-2024</strain>
        <tissue evidence="2">Old leaves</tissue>
    </source>
</reference>
<keyword evidence="3" id="KW-1185">Reference proteome</keyword>
<organism evidence="2 3">
    <name type="scientific">Hibiscus sabdariffa</name>
    <name type="common">roselle</name>
    <dbReference type="NCBI Taxonomy" id="183260"/>
    <lineage>
        <taxon>Eukaryota</taxon>
        <taxon>Viridiplantae</taxon>
        <taxon>Streptophyta</taxon>
        <taxon>Embryophyta</taxon>
        <taxon>Tracheophyta</taxon>
        <taxon>Spermatophyta</taxon>
        <taxon>Magnoliopsida</taxon>
        <taxon>eudicotyledons</taxon>
        <taxon>Gunneridae</taxon>
        <taxon>Pentapetalae</taxon>
        <taxon>rosids</taxon>
        <taxon>malvids</taxon>
        <taxon>Malvales</taxon>
        <taxon>Malvaceae</taxon>
        <taxon>Malvoideae</taxon>
        <taxon>Hibiscus</taxon>
    </lineage>
</organism>
<sequence length="99" mass="11155">MAGAFMGACWKLWDARPLMCSKAHVSRNRAAYGSHSQTVPRPCSTGKGYNLQSWLRELRPSIGKHIAMRQGTKSYSSYDTKDDETQANNGLHQPRSILW</sequence>
<name>A0ABR2AV25_9ROSI</name>
<dbReference type="EMBL" id="JBBPBM010000283">
    <property type="protein sequence ID" value="KAK8497994.1"/>
    <property type="molecule type" value="Genomic_DNA"/>
</dbReference>
<protein>
    <submittedName>
        <fullName evidence="2">Uncharacterized protein</fullName>
    </submittedName>
</protein>
<evidence type="ECO:0000313" key="3">
    <source>
        <dbReference type="Proteomes" id="UP001472677"/>
    </source>
</evidence>
<accession>A0ABR2AV25</accession>
<feature type="region of interest" description="Disordered" evidence="1">
    <location>
        <begin position="71"/>
        <end position="99"/>
    </location>
</feature>